<dbReference type="PROSITE" id="PS51257">
    <property type="entry name" value="PROKAR_LIPOPROTEIN"/>
    <property type="match status" value="1"/>
</dbReference>
<dbReference type="InterPro" id="IPR036909">
    <property type="entry name" value="Cyt_c-like_dom_sf"/>
</dbReference>
<dbReference type="AlphaFoldDB" id="A0A929KT21"/>
<protein>
    <submittedName>
        <fullName evidence="7">C-type cytochrome</fullName>
    </submittedName>
</protein>
<proteinExistence type="predicted"/>
<sequence>MRAVWIIASFLTVVIAIASCQTAEDIEFKRYYTAGLVEYQNHCQNCHGDKGQGLAALIPPLTDTAYISRNKNMLACLLSKGIKGKITVAGKEFDSEMPPAELAPMEIAQVLTYVGNSFGNKVGLISNDDVTRDLKNCR</sequence>
<evidence type="ECO:0000256" key="4">
    <source>
        <dbReference type="PROSITE-ProRule" id="PRU00433"/>
    </source>
</evidence>
<dbReference type="GO" id="GO:0020037">
    <property type="term" value="F:heme binding"/>
    <property type="evidence" value="ECO:0007669"/>
    <property type="project" value="InterPro"/>
</dbReference>
<gene>
    <name evidence="7" type="ORF">IRJ16_00175</name>
</gene>
<dbReference type="PANTHER" id="PTHR35008">
    <property type="entry name" value="BLL4482 PROTEIN-RELATED"/>
    <property type="match status" value="1"/>
</dbReference>
<evidence type="ECO:0000313" key="8">
    <source>
        <dbReference type="Proteomes" id="UP000622475"/>
    </source>
</evidence>
<dbReference type="InterPro" id="IPR051459">
    <property type="entry name" value="Cytochrome_c-type_DH"/>
</dbReference>
<keyword evidence="1 4" id="KW-0349">Heme</keyword>
<dbReference type="SUPFAM" id="SSF46626">
    <property type="entry name" value="Cytochrome c"/>
    <property type="match status" value="1"/>
</dbReference>
<keyword evidence="5" id="KW-0732">Signal</keyword>
<evidence type="ECO:0000256" key="5">
    <source>
        <dbReference type="SAM" id="SignalP"/>
    </source>
</evidence>
<dbReference type="Gene3D" id="1.10.760.10">
    <property type="entry name" value="Cytochrome c-like domain"/>
    <property type="match status" value="1"/>
</dbReference>
<dbReference type="Proteomes" id="UP000622475">
    <property type="component" value="Unassembled WGS sequence"/>
</dbReference>
<comment type="caution">
    <text evidence="7">The sequence shown here is derived from an EMBL/GenBank/DDBJ whole genome shotgun (WGS) entry which is preliminary data.</text>
</comment>
<dbReference type="RefSeq" id="WP_194109494.1">
    <property type="nucleotide sequence ID" value="NZ_JADFFL010000001.1"/>
</dbReference>
<name>A0A929KT21_9SPHI</name>
<dbReference type="InterPro" id="IPR009056">
    <property type="entry name" value="Cyt_c-like_dom"/>
</dbReference>
<dbReference type="PROSITE" id="PS51007">
    <property type="entry name" value="CYTC"/>
    <property type="match status" value="1"/>
</dbReference>
<accession>A0A929KT21</accession>
<dbReference type="GO" id="GO:0009055">
    <property type="term" value="F:electron transfer activity"/>
    <property type="evidence" value="ECO:0007669"/>
    <property type="project" value="InterPro"/>
</dbReference>
<organism evidence="7 8">
    <name type="scientific">Mucilaginibacter myungsuensis</name>
    <dbReference type="NCBI Taxonomy" id="649104"/>
    <lineage>
        <taxon>Bacteria</taxon>
        <taxon>Pseudomonadati</taxon>
        <taxon>Bacteroidota</taxon>
        <taxon>Sphingobacteriia</taxon>
        <taxon>Sphingobacteriales</taxon>
        <taxon>Sphingobacteriaceae</taxon>
        <taxon>Mucilaginibacter</taxon>
    </lineage>
</organism>
<keyword evidence="3 4" id="KW-0408">Iron</keyword>
<evidence type="ECO:0000313" key="7">
    <source>
        <dbReference type="EMBL" id="MBE9660287.1"/>
    </source>
</evidence>
<feature type="signal peptide" evidence="5">
    <location>
        <begin position="1"/>
        <end position="23"/>
    </location>
</feature>
<dbReference type="GO" id="GO:0046872">
    <property type="term" value="F:metal ion binding"/>
    <property type="evidence" value="ECO:0007669"/>
    <property type="project" value="UniProtKB-KW"/>
</dbReference>
<evidence type="ECO:0000256" key="3">
    <source>
        <dbReference type="ARBA" id="ARBA00023004"/>
    </source>
</evidence>
<dbReference type="Pfam" id="PF00034">
    <property type="entry name" value="Cytochrom_C"/>
    <property type="match status" value="1"/>
</dbReference>
<evidence type="ECO:0000256" key="2">
    <source>
        <dbReference type="ARBA" id="ARBA00022723"/>
    </source>
</evidence>
<dbReference type="PANTHER" id="PTHR35008:SF4">
    <property type="entry name" value="BLL4482 PROTEIN"/>
    <property type="match status" value="1"/>
</dbReference>
<feature type="domain" description="Cytochrome c" evidence="6">
    <location>
        <begin position="30"/>
        <end position="118"/>
    </location>
</feature>
<keyword evidence="8" id="KW-1185">Reference proteome</keyword>
<reference evidence="7" key="1">
    <citation type="submission" date="2020-10" db="EMBL/GenBank/DDBJ databases">
        <title>Mucilaginibacter mali sp. nov., isolated from rhizosphere soil of apple orchard.</title>
        <authorList>
            <person name="Lee J.-S."/>
            <person name="Kim H.S."/>
            <person name="Kim J.-S."/>
        </authorList>
    </citation>
    <scope>NUCLEOTIDE SEQUENCE</scope>
    <source>
        <strain evidence="7">KCTC 22746</strain>
    </source>
</reference>
<evidence type="ECO:0000256" key="1">
    <source>
        <dbReference type="ARBA" id="ARBA00022617"/>
    </source>
</evidence>
<feature type="chain" id="PRO_5037019863" evidence="5">
    <location>
        <begin position="24"/>
        <end position="138"/>
    </location>
</feature>
<keyword evidence="2 4" id="KW-0479">Metal-binding</keyword>
<evidence type="ECO:0000259" key="6">
    <source>
        <dbReference type="PROSITE" id="PS51007"/>
    </source>
</evidence>
<dbReference type="EMBL" id="JADFFL010000001">
    <property type="protein sequence ID" value="MBE9660287.1"/>
    <property type="molecule type" value="Genomic_DNA"/>
</dbReference>